<dbReference type="EMBL" id="CP055156">
    <property type="protein sequence ID" value="QNF33723.1"/>
    <property type="molecule type" value="Genomic_DNA"/>
</dbReference>
<keyword evidence="3" id="KW-1185">Reference proteome</keyword>
<evidence type="ECO:0000256" key="1">
    <source>
        <dbReference type="SAM" id="Coils"/>
    </source>
</evidence>
<reference evidence="2 3" key="1">
    <citation type="journal article" date="2018" name="Int. J. Syst. Evol. Microbiol.">
        <title>Adhaeribacter swui sp. nov., isolated from wet mud.</title>
        <authorList>
            <person name="Kim D.U."/>
            <person name="Kim K.W."/>
            <person name="Kang M.S."/>
            <person name="Kim J.Y."/>
            <person name="Jang J.H."/>
            <person name="Kim M.K."/>
        </authorList>
    </citation>
    <scope>NUCLEOTIDE SEQUENCE [LARGE SCALE GENOMIC DNA]</scope>
    <source>
        <strain evidence="2 3">KCTC 52873</strain>
    </source>
</reference>
<keyword evidence="1" id="KW-0175">Coiled coil</keyword>
<dbReference type="KEGG" id="aswu:HUW51_13700"/>
<evidence type="ECO:0000313" key="2">
    <source>
        <dbReference type="EMBL" id="QNF33723.1"/>
    </source>
</evidence>
<name>A0A7G7G989_9BACT</name>
<protein>
    <submittedName>
        <fullName evidence="2">Uncharacterized protein</fullName>
    </submittedName>
</protein>
<feature type="coiled-coil region" evidence="1">
    <location>
        <begin position="31"/>
        <end position="58"/>
    </location>
</feature>
<gene>
    <name evidence="2" type="ORF">HUW51_13700</name>
</gene>
<dbReference type="AlphaFoldDB" id="A0A7G7G989"/>
<sequence length="60" mass="6802">MEEVNLSEIEELRRLTKDYGAEKRATLIIEKSVAERDLGVAKAKINELNNAIEELSNTKN</sequence>
<organism evidence="2 3">
    <name type="scientific">Adhaeribacter swui</name>
    <dbReference type="NCBI Taxonomy" id="2086471"/>
    <lineage>
        <taxon>Bacteria</taxon>
        <taxon>Pseudomonadati</taxon>
        <taxon>Bacteroidota</taxon>
        <taxon>Cytophagia</taxon>
        <taxon>Cytophagales</taxon>
        <taxon>Hymenobacteraceae</taxon>
        <taxon>Adhaeribacter</taxon>
    </lineage>
</organism>
<dbReference type="RefSeq" id="WP_185270206.1">
    <property type="nucleotide sequence ID" value="NZ_CP055156.1"/>
</dbReference>
<dbReference type="Proteomes" id="UP000515237">
    <property type="component" value="Chromosome"/>
</dbReference>
<proteinExistence type="predicted"/>
<evidence type="ECO:0000313" key="3">
    <source>
        <dbReference type="Proteomes" id="UP000515237"/>
    </source>
</evidence>
<accession>A0A7G7G989</accession>